<dbReference type="Pfam" id="PF06312">
    <property type="entry name" value="Neurexophilin"/>
    <property type="match status" value="1"/>
</dbReference>
<dbReference type="AlphaFoldDB" id="A0A8J0U3D9"/>
<dbReference type="GeneID" id="108703553"/>
<evidence type="ECO:0000313" key="3">
    <source>
        <dbReference type="Proteomes" id="UP000186698"/>
    </source>
</evidence>
<dbReference type="InterPro" id="IPR013783">
    <property type="entry name" value="Ig-like_fold"/>
</dbReference>
<protein>
    <submittedName>
        <fullName evidence="4">NXPE family member 3</fullName>
    </submittedName>
</protein>
<dbReference type="OrthoDB" id="5950832at2759"/>
<dbReference type="CTD" id="108703553"/>
<comment type="similarity">
    <text evidence="1">Belongs to the NXPE family.</text>
</comment>
<proteinExistence type="inferred from homology"/>
<reference evidence="3" key="1">
    <citation type="submission" date="2024-06" db="UniProtKB">
        <authorList>
            <consortium name="RefSeq"/>
        </authorList>
    </citation>
    <scope>NUCLEOTIDE SEQUENCE [LARGE SCALE GENOMIC DNA]</scope>
    <source>
        <strain evidence="3">J_2021</strain>
    </source>
</reference>
<dbReference type="InterPro" id="IPR057106">
    <property type="entry name" value="NXPE4_C"/>
</dbReference>
<organism evidence="3 4">
    <name type="scientific">Xenopus laevis</name>
    <name type="common">African clawed frog</name>
    <dbReference type="NCBI Taxonomy" id="8355"/>
    <lineage>
        <taxon>Eukaryota</taxon>
        <taxon>Metazoa</taxon>
        <taxon>Chordata</taxon>
        <taxon>Craniata</taxon>
        <taxon>Vertebrata</taxon>
        <taxon>Euteleostomi</taxon>
        <taxon>Amphibia</taxon>
        <taxon>Batrachia</taxon>
        <taxon>Anura</taxon>
        <taxon>Pipoidea</taxon>
        <taxon>Pipidae</taxon>
        <taxon>Xenopodinae</taxon>
        <taxon>Xenopus</taxon>
        <taxon>Xenopus</taxon>
    </lineage>
</organism>
<keyword evidence="3" id="KW-1185">Reference proteome</keyword>
<evidence type="ECO:0000256" key="1">
    <source>
        <dbReference type="ARBA" id="ARBA00005431"/>
    </source>
</evidence>
<dbReference type="KEGG" id="xla:108703553"/>
<dbReference type="Proteomes" id="UP000186698">
    <property type="component" value="Chromosome 3S"/>
</dbReference>
<reference evidence="4" key="2">
    <citation type="submission" date="2025-08" db="UniProtKB">
        <authorList>
            <consortium name="RefSeq"/>
        </authorList>
    </citation>
    <scope>IDENTIFICATION</scope>
    <source>
        <strain evidence="4">J_2021</strain>
        <tissue evidence="4">Erythrocytes</tissue>
    </source>
</reference>
<dbReference type="RefSeq" id="XP_018095226.1">
    <property type="nucleotide sequence ID" value="XM_018239737.2"/>
</dbReference>
<dbReference type="SUPFAM" id="SSF81296">
    <property type="entry name" value="E set domains"/>
    <property type="match status" value="1"/>
</dbReference>
<dbReference type="InterPro" id="IPR026845">
    <property type="entry name" value="NXPH/NXPE"/>
</dbReference>
<evidence type="ECO:0000313" key="4">
    <source>
        <dbReference type="RefSeq" id="XP_018095226.1"/>
    </source>
</evidence>
<name>A0A8J0U3D9_XENLA</name>
<dbReference type="Pfam" id="PF24536">
    <property type="entry name" value="NXPE4_C"/>
    <property type="match status" value="1"/>
</dbReference>
<accession>A0A8J0U3D9</accession>
<sequence>MRRSFFWTLSACALWAIIGLIYRFTQIQFYIIKHPQRLSKDASLVSTPTHQSTAPEDKELQNLLRLTTWNIVPVPDDFQLSTSQNTSSFTLLHPRSTYTMGETIEVLVTAKDHKGRPKTYGGDYFIVKLYSTSMKAGVTGSVQDHNDGTYTATFLLVWPGETKISVKLMHSSEAIAILHEKRDSRPDKIYFYGHYELNGTKEMVECNFDLPGRDVCEYYDAASGEKWVCVRPKKLPCNSYRQHSAGGSRDILTTMEMEFLSMSVTDQEIPINLKPLNVLPNKNSRNRTRTVCTSGLPIPDPSGFYYQDLWESLVCSNQHFPDASSVANCLAGKNVYMFGDSTLRQWWSYLVDFIPTLKEIDLHAPHHPGPHLATDSKYNFLVQWRAHQKPLRMETIWLRDLHYIASELDNLGGRKGMVIVINCWAHFLTFPIEAYVRRLRGIRDAVKRFLELNSEVKILIKSANTGYRFAHASDWLSLQLDTVMRAMFSDLPVTILDVWQMTSCHRAPENLHPPKVIVKNEIDLMLSFICPS</sequence>
<dbReference type="InterPro" id="IPR014756">
    <property type="entry name" value="Ig_E-set"/>
</dbReference>
<dbReference type="Gene3D" id="2.60.40.10">
    <property type="entry name" value="Immunoglobulins"/>
    <property type="match status" value="1"/>
</dbReference>
<feature type="domain" description="NXPE C-terminal" evidence="2">
    <location>
        <begin position="310"/>
        <end position="530"/>
    </location>
</feature>
<dbReference type="PANTHER" id="PTHR16165">
    <property type="entry name" value="NXPE FAMILY MEMBER"/>
    <property type="match status" value="1"/>
</dbReference>
<evidence type="ECO:0000259" key="2">
    <source>
        <dbReference type="Pfam" id="PF24536"/>
    </source>
</evidence>
<gene>
    <name evidence="4" type="primary">LOC108703553</name>
</gene>
<dbReference type="PANTHER" id="PTHR16165:SF35">
    <property type="entry name" value="NXPE FAMILY MEMBER 3-LIKE"/>
    <property type="match status" value="1"/>
</dbReference>